<gene>
    <name evidence="3" type="ORF">QR685DRAFT_527620</name>
</gene>
<keyword evidence="2" id="KW-0472">Membrane</keyword>
<dbReference type="Proteomes" id="UP001451303">
    <property type="component" value="Unassembled WGS sequence"/>
</dbReference>
<keyword evidence="2" id="KW-1133">Transmembrane helix</keyword>
<organism evidence="3 4">
    <name type="scientific">Neurospora intermedia</name>
    <dbReference type="NCBI Taxonomy" id="5142"/>
    <lineage>
        <taxon>Eukaryota</taxon>
        <taxon>Fungi</taxon>
        <taxon>Dikarya</taxon>
        <taxon>Ascomycota</taxon>
        <taxon>Pezizomycotina</taxon>
        <taxon>Sordariomycetes</taxon>
        <taxon>Sordariomycetidae</taxon>
        <taxon>Sordariales</taxon>
        <taxon>Sordariaceae</taxon>
        <taxon>Neurospora</taxon>
    </lineage>
</organism>
<proteinExistence type="predicted"/>
<accession>A0ABR3DDF3</accession>
<protein>
    <submittedName>
        <fullName evidence="3">Uncharacterized protein</fullName>
    </submittedName>
</protein>
<feature type="region of interest" description="Disordered" evidence="1">
    <location>
        <begin position="40"/>
        <end position="74"/>
    </location>
</feature>
<keyword evidence="2" id="KW-0812">Transmembrane</keyword>
<evidence type="ECO:0000256" key="1">
    <source>
        <dbReference type="SAM" id="MobiDB-lite"/>
    </source>
</evidence>
<reference evidence="3 4" key="1">
    <citation type="submission" date="2023-09" db="EMBL/GenBank/DDBJ databases">
        <title>Multi-omics analysis of a traditional fermented food reveals byproduct-associated fungal strains for waste-to-food upcycling.</title>
        <authorList>
            <consortium name="Lawrence Berkeley National Laboratory"/>
            <person name="Rekdal V.M."/>
            <person name="Villalobos-Escobedo J.M."/>
            <person name="Rodriguez-Valeron N."/>
            <person name="Garcia M.O."/>
            <person name="Vasquez D.P."/>
            <person name="Damayanti I."/>
            <person name="Sorensen P.M."/>
            <person name="Baidoo E.E."/>
            <person name="De Carvalho A.C."/>
            <person name="Riley R."/>
            <person name="Lipzen A."/>
            <person name="He G."/>
            <person name="Yan M."/>
            <person name="Haridas S."/>
            <person name="Daum C."/>
            <person name="Yoshinaga Y."/>
            <person name="Ng V."/>
            <person name="Grigoriev I.V."/>
            <person name="Munk R."/>
            <person name="Nuraida L."/>
            <person name="Wijaya C.H."/>
            <person name="Morales P.-C."/>
            <person name="Keasling J.D."/>
        </authorList>
    </citation>
    <scope>NUCLEOTIDE SEQUENCE [LARGE SCALE GENOMIC DNA]</scope>
    <source>
        <strain evidence="3 4">FGSC 2613</strain>
    </source>
</reference>
<keyword evidence="4" id="KW-1185">Reference proteome</keyword>
<feature type="transmembrane region" description="Helical" evidence="2">
    <location>
        <begin position="12"/>
        <end position="32"/>
    </location>
</feature>
<evidence type="ECO:0000313" key="4">
    <source>
        <dbReference type="Proteomes" id="UP001451303"/>
    </source>
</evidence>
<feature type="compositionally biased region" description="Low complexity" evidence="1">
    <location>
        <begin position="65"/>
        <end position="74"/>
    </location>
</feature>
<name>A0ABR3DDF3_NEUIN</name>
<dbReference type="EMBL" id="JAVLET010000005">
    <property type="protein sequence ID" value="KAL0469806.1"/>
    <property type="molecule type" value="Genomic_DNA"/>
</dbReference>
<comment type="caution">
    <text evidence="3">The sequence shown here is derived from an EMBL/GenBank/DDBJ whole genome shotgun (WGS) entry which is preliminary data.</text>
</comment>
<evidence type="ECO:0000313" key="3">
    <source>
        <dbReference type="EMBL" id="KAL0469806.1"/>
    </source>
</evidence>
<evidence type="ECO:0000256" key="2">
    <source>
        <dbReference type="SAM" id="Phobius"/>
    </source>
</evidence>
<sequence length="74" mass="8018">MTRRSRITNVSFMAVLVVALWPLEILNSFIWFKVTHATNNQGTKSQGSQPAQQQQQAAPPPPPYEAGVAAVAAV</sequence>